<reference evidence="1 2" key="1">
    <citation type="submission" date="2023-06" db="EMBL/GenBank/DDBJ databases">
        <authorList>
            <person name="Ham H."/>
            <person name="Park D.S."/>
        </authorList>
    </citation>
    <scope>NUCLEOTIDE SEQUENCE [LARGE SCALE GENOMIC DNA]</scope>
    <source>
        <strain evidence="1 2">KACC 17005</strain>
    </source>
</reference>
<keyword evidence="2" id="KW-1185">Reference proteome</keyword>
<dbReference type="RefSeq" id="WP_041827298.1">
    <property type="nucleotide sequence ID" value="NZ_CP023687.1"/>
</dbReference>
<gene>
    <name evidence="1" type="ORF">QRO08_16745</name>
</gene>
<dbReference type="EMBL" id="CP127363">
    <property type="protein sequence ID" value="WIY47477.1"/>
    <property type="molecule type" value="Genomic_DNA"/>
</dbReference>
<proteinExistence type="predicted"/>
<sequence>MPFTQRRYCATLIPASALAEDIESLADAGQLPTKELDADSAEQAMRVAHQQSGLRVLKAERIGEAA</sequence>
<evidence type="ECO:0000313" key="2">
    <source>
        <dbReference type="Proteomes" id="UP001242732"/>
    </source>
</evidence>
<accession>A0ABY9AKW6</accession>
<evidence type="ECO:0000313" key="1">
    <source>
        <dbReference type="EMBL" id="WIY47477.1"/>
    </source>
</evidence>
<dbReference type="Proteomes" id="UP001242732">
    <property type="component" value="Chromosome"/>
</dbReference>
<organism evidence="1 2">
    <name type="scientific">Paracidovorax citrulli</name>
    <name type="common">Acidovorax citrulli</name>
    <dbReference type="NCBI Taxonomy" id="80869"/>
    <lineage>
        <taxon>Bacteria</taxon>
        <taxon>Pseudomonadati</taxon>
        <taxon>Pseudomonadota</taxon>
        <taxon>Betaproteobacteria</taxon>
        <taxon>Burkholderiales</taxon>
        <taxon>Comamonadaceae</taxon>
        <taxon>Paracidovorax</taxon>
    </lineage>
</organism>
<protein>
    <submittedName>
        <fullName evidence="1">Uncharacterized protein</fullName>
    </submittedName>
</protein>
<name>A0ABY9AKW6_PARCI</name>